<name>A0A6A1WD90_9ROSI</name>
<feature type="chain" id="PRO_5025657971" evidence="2">
    <location>
        <begin position="25"/>
        <end position="80"/>
    </location>
</feature>
<evidence type="ECO:0000256" key="1">
    <source>
        <dbReference type="SAM" id="MobiDB-lite"/>
    </source>
</evidence>
<sequence>MVHKGLLKMLLLFLGFSFLLCSAGVPTSSKGADQNMIREGDQLLFEMLEGFLDRRMDMESADYPGTGANNHHDPRSPGKA</sequence>
<keyword evidence="2" id="KW-0732">Signal</keyword>
<keyword evidence="4" id="KW-1185">Reference proteome</keyword>
<accession>A0A6A1WD90</accession>
<feature type="signal peptide" evidence="2">
    <location>
        <begin position="1"/>
        <end position="24"/>
    </location>
</feature>
<evidence type="ECO:0000313" key="4">
    <source>
        <dbReference type="Proteomes" id="UP000516437"/>
    </source>
</evidence>
<reference evidence="3 4" key="1">
    <citation type="journal article" date="2019" name="Plant Biotechnol. J.">
        <title>The red bayberry genome and genetic basis of sex determination.</title>
        <authorList>
            <person name="Jia H.M."/>
            <person name="Jia H.J."/>
            <person name="Cai Q.L."/>
            <person name="Wang Y."/>
            <person name="Zhao H.B."/>
            <person name="Yang W.F."/>
            <person name="Wang G.Y."/>
            <person name="Li Y.H."/>
            <person name="Zhan D.L."/>
            <person name="Shen Y.T."/>
            <person name="Niu Q.F."/>
            <person name="Chang L."/>
            <person name="Qiu J."/>
            <person name="Zhao L."/>
            <person name="Xie H.B."/>
            <person name="Fu W.Y."/>
            <person name="Jin J."/>
            <person name="Li X.W."/>
            <person name="Jiao Y."/>
            <person name="Zhou C.C."/>
            <person name="Tu T."/>
            <person name="Chai C.Y."/>
            <person name="Gao J.L."/>
            <person name="Fan L.J."/>
            <person name="van de Weg E."/>
            <person name="Wang J.Y."/>
            <person name="Gao Z.S."/>
        </authorList>
    </citation>
    <scope>NUCLEOTIDE SEQUENCE [LARGE SCALE GENOMIC DNA]</scope>
    <source>
        <tissue evidence="3">Leaves</tissue>
    </source>
</reference>
<evidence type="ECO:0000256" key="2">
    <source>
        <dbReference type="SAM" id="SignalP"/>
    </source>
</evidence>
<dbReference type="Proteomes" id="UP000516437">
    <property type="component" value="Chromosome 2"/>
</dbReference>
<dbReference type="PANTHER" id="PTHR33474">
    <property type="entry name" value="TRANSMEMBRANE PROTEIN"/>
    <property type="match status" value="1"/>
</dbReference>
<feature type="compositionally biased region" description="Basic and acidic residues" evidence="1">
    <location>
        <begin position="70"/>
        <end position="80"/>
    </location>
</feature>
<organism evidence="3 4">
    <name type="scientific">Morella rubra</name>
    <name type="common">Chinese bayberry</name>
    <dbReference type="NCBI Taxonomy" id="262757"/>
    <lineage>
        <taxon>Eukaryota</taxon>
        <taxon>Viridiplantae</taxon>
        <taxon>Streptophyta</taxon>
        <taxon>Embryophyta</taxon>
        <taxon>Tracheophyta</taxon>
        <taxon>Spermatophyta</taxon>
        <taxon>Magnoliopsida</taxon>
        <taxon>eudicotyledons</taxon>
        <taxon>Gunneridae</taxon>
        <taxon>Pentapetalae</taxon>
        <taxon>rosids</taxon>
        <taxon>fabids</taxon>
        <taxon>Fagales</taxon>
        <taxon>Myricaceae</taxon>
        <taxon>Morella</taxon>
    </lineage>
</organism>
<feature type="region of interest" description="Disordered" evidence="1">
    <location>
        <begin position="59"/>
        <end position="80"/>
    </location>
</feature>
<comment type="caution">
    <text evidence="3">The sequence shown here is derived from an EMBL/GenBank/DDBJ whole genome shotgun (WGS) entry which is preliminary data.</text>
</comment>
<gene>
    <name evidence="3" type="ORF">CJ030_MR2G016452</name>
</gene>
<dbReference type="AlphaFoldDB" id="A0A6A1WD90"/>
<protein>
    <submittedName>
        <fullName evidence="3">Uncharacterized protein</fullName>
    </submittedName>
</protein>
<dbReference type="OrthoDB" id="1748002at2759"/>
<proteinExistence type="predicted"/>
<dbReference type="EMBL" id="RXIC02000020">
    <property type="protein sequence ID" value="KAB1223151.1"/>
    <property type="molecule type" value="Genomic_DNA"/>
</dbReference>
<evidence type="ECO:0000313" key="3">
    <source>
        <dbReference type="EMBL" id="KAB1223151.1"/>
    </source>
</evidence>
<dbReference type="PANTHER" id="PTHR33474:SF28">
    <property type="entry name" value="OS01G0815400 PROTEIN"/>
    <property type="match status" value="1"/>
</dbReference>